<dbReference type="Proteomes" id="UP001218218">
    <property type="component" value="Unassembled WGS sequence"/>
</dbReference>
<comment type="caution">
    <text evidence="1">The sequence shown here is derived from an EMBL/GenBank/DDBJ whole genome shotgun (WGS) entry which is preliminary data.</text>
</comment>
<evidence type="ECO:0000313" key="2">
    <source>
        <dbReference type="Proteomes" id="UP001218218"/>
    </source>
</evidence>
<dbReference type="SUPFAM" id="SSF53335">
    <property type="entry name" value="S-adenosyl-L-methionine-dependent methyltransferases"/>
    <property type="match status" value="1"/>
</dbReference>
<proteinExistence type="predicted"/>
<evidence type="ECO:0000313" key="1">
    <source>
        <dbReference type="EMBL" id="KAJ7359631.1"/>
    </source>
</evidence>
<dbReference type="AlphaFoldDB" id="A0AAD7AIL5"/>
<dbReference type="Gene3D" id="3.40.50.150">
    <property type="entry name" value="Vaccinia Virus protein VP39"/>
    <property type="match status" value="1"/>
</dbReference>
<gene>
    <name evidence="1" type="ORF">DFH08DRAFT_846601</name>
</gene>
<protein>
    <submittedName>
        <fullName evidence="1">Uncharacterized protein</fullName>
    </submittedName>
</protein>
<dbReference type="Pfam" id="PF10294">
    <property type="entry name" value="Methyltransf_16"/>
    <property type="match status" value="1"/>
</dbReference>
<dbReference type="PANTHER" id="PTHR14614">
    <property type="entry name" value="HEPATOCELLULAR CARCINOMA-ASSOCIATED ANTIGEN"/>
    <property type="match status" value="1"/>
</dbReference>
<sequence length="259" mass="27689">MDSGQEDPADILNDALEFLGGSRLVEDEIIKYGDLQLTVAAKEGKANTLLADHLFSPGLFFAERIERGLLAAHGLNVIELGAGCALPSLLLSTLAIPPATIVVTDYPDPGILGNLARNVERNSHLVSAGCTVRCCGYEWGTDVAPLLAPTGSAGQGYDVVILSDLLHFHSSHPVLVWSIDALLSRSPEARAHVAAGNYTKPELCDNFLRLSAEAGFIFDEVFSSDEEREWLGSSAVGGLDKIALTTRKAACRYWAGRRG</sequence>
<accession>A0AAD7AIL5</accession>
<organism evidence="1 2">
    <name type="scientific">Mycena albidolilacea</name>
    <dbReference type="NCBI Taxonomy" id="1033008"/>
    <lineage>
        <taxon>Eukaryota</taxon>
        <taxon>Fungi</taxon>
        <taxon>Dikarya</taxon>
        <taxon>Basidiomycota</taxon>
        <taxon>Agaricomycotina</taxon>
        <taxon>Agaricomycetes</taxon>
        <taxon>Agaricomycetidae</taxon>
        <taxon>Agaricales</taxon>
        <taxon>Marasmiineae</taxon>
        <taxon>Mycenaceae</taxon>
        <taxon>Mycena</taxon>
    </lineage>
</organism>
<name>A0AAD7AIL5_9AGAR</name>
<reference evidence="1" key="1">
    <citation type="submission" date="2023-03" db="EMBL/GenBank/DDBJ databases">
        <title>Massive genome expansion in bonnet fungi (Mycena s.s.) driven by repeated elements and novel gene families across ecological guilds.</title>
        <authorList>
            <consortium name="Lawrence Berkeley National Laboratory"/>
            <person name="Harder C.B."/>
            <person name="Miyauchi S."/>
            <person name="Viragh M."/>
            <person name="Kuo A."/>
            <person name="Thoen E."/>
            <person name="Andreopoulos B."/>
            <person name="Lu D."/>
            <person name="Skrede I."/>
            <person name="Drula E."/>
            <person name="Henrissat B."/>
            <person name="Morin E."/>
            <person name="Kohler A."/>
            <person name="Barry K."/>
            <person name="LaButti K."/>
            <person name="Morin E."/>
            <person name="Salamov A."/>
            <person name="Lipzen A."/>
            <person name="Mereny Z."/>
            <person name="Hegedus B."/>
            <person name="Baldrian P."/>
            <person name="Stursova M."/>
            <person name="Weitz H."/>
            <person name="Taylor A."/>
            <person name="Grigoriev I.V."/>
            <person name="Nagy L.G."/>
            <person name="Martin F."/>
            <person name="Kauserud H."/>
        </authorList>
    </citation>
    <scope>NUCLEOTIDE SEQUENCE</scope>
    <source>
        <strain evidence="1">CBHHK002</strain>
    </source>
</reference>
<keyword evidence="2" id="KW-1185">Reference proteome</keyword>
<dbReference type="EMBL" id="JARIHO010000006">
    <property type="protein sequence ID" value="KAJ7359631.1"/>
    <property type="molecule type" value="Genomic_DNA"/>
</dbReference>
<dbReference type="InterPro" id="IPR019410">
    <property type="entry name" value="Methyltransf_16"/>
</dbReference>
<dbReference type="InterPro" id="IPR029063">
    <property type="entry name" value="SAM-dependent_MTases_sf"/>
</dbReference>
<dbReference type="GO" id="GO:0008757">
    <property type="term" value="F:S-adenosylmethionine-dependent methyltransferase activity"/>
    <property type="evidence" value="ECO:0007669"/>
    <property type="project" value="UniProtKB-ARBA"/>
</dbReference>